<proteinExistence type="inferred from homology"/>
<keyword evidence="2" id="KW-0813">Transport</keyword>
<dbReference type="OrthoDB" id="9777941at2"/>
<keyword evidence="3 4" id="KW-0732">Signal</keyword>
<dbReference type="GO" id="GO:0006865">
    <property type="term" value="P:amino acid transport"/>
    <property type="evidence" value="ECO:0007669"/>
    <property type="project" value="TreeGrafter"/>
</dbReference>
<gene>
    <name evidence="6" type="ORF">EV686_10850</name>
</gene>
<dbReference type="InterPro" id="IPR001638">
    <property type="entry name" value="Solute-binding_3/MltF_N"/>
</dbReference>
<evidence type="ECO:0000256" key="3">
    <source>
        <dbReference type="ARBA" id="ARBA00022729"/>
    </source>
</evidence>
<comment type="similarity">
    <text evidence="1">Belongs to the bacterial solute-binding protein 3 family.</text>
</comment>
<protein>
    <submittedName>
        <fullName evidence="6">General L-amino acid transport system substrate-binding protein</fullName>
    </submittedName>
</protein>
<feature type="chain" id="PRO_5020484002" evidence="4">
    <location>
        <begin position="25"/>
        <end position="341"/>
    </location>
</feature>
<feature type="signal peptide" evidence="4">
    <location>
        <begin position="1"/>
        <end position="24"/>
    </location>
</feature>
<dbReference type="PANTHER" id="PTHR30085:SF7">
    <property type="entry name" value="AMINO-ACID ABC TRANSPORTER-BINDING PROTEIN YHDW-RELATED"/>
    <property type="match status" value="1"/>
</dbReference>
<dbReference type="AlphaFoldDB" id="A0A4R3UWP5"/>
<accession>A0A4R3UWP5</accession>
<keyword evidence="7" id="KW-1185">Reference proteome</keyword>
<reference evidence="6 7" key="1">
    <citation type="submission" date="2019-03" db="EMBL/GenBank/DDBJ databases">
        <title>Genomic Encyclopedia of Type Strains, Phase IV (KMG-IV): sequencing the most valuable type-strain genomes for metagenomic binning, comparative biology and taxonomic classification.</title>
        <authorList>
            <person name="Goeker M."/>
        </authorList>
    </citation>
    <scope>NUCLEOTIDE SEQUENCE [LARGE SCALE GENOMIC DNA]</scope>
    <source>
        <strain evidence="6 7">DSM 100048</strain>
    </source>
</reference>
<dbReference type="CDD" id="cd13692">
    <property type="entry name" value="PBP2_BztA"/>
    <property type="match status" value="1"/>
</dbReference>
<feature type="domain" description="Solute-binding protein family 3/N-terminal" evidence="5">
    <location>
        <begin position="36"/>
        <end position="266"/>
    </location>
</feature>
<name>A0A4R3UWP5_9BURK</name>
<comment type="caution">
    <text evidence="6">The sequence shown here is derived from an EMBL/GenBank/DDBJ whole genome shotgun (WGS) entry which is preliminary data.</text>
</comment>
<dbReference type="Proteomes" id="UP000294692">
    <property type="component" value="Unassembled WGS sequence"/>
</dbReference>
<sequence length="341" mass="36679">MNIKAICRFTSSLAGLLIAANAHAGPTLDAVKARGELICAVNGSRPGLSAVDSKGVWSGLDVDSCRAVAAAVLGDASKVRYVKTTTQTRLTVLQTGDVDMTAANTTWTMSRDVTTGLDFTPTTFYDGQGFMVNKSLGVNSVQELDGATVCVRPGSTSEEVATDIARKFNLNFKMIVIADQKEMNTAFFGGRCDVAVQSTAGLAANRAAAASNPDEWVILPGVFGKDPEGPIVRQGDPEWKDIVSWATYAMFEAEELDVNSRNVDEKRKESDSNIQRLLGVKGGLGSKLGLDDEWAYRIIKQVGNYAESFDRNLGKDSSFKLERGLNALWKDGGLLYSPPFN</sequence>
<evidence type="ECO:0000259" key="5">
    <source>
        <dbReference type="SMART" id="SM00062"/>
    </source>
</evidence>
<evidence type="ECO:0000313" key="6">
    <source>
        <dbReference type="EMBL" id="TCU95207.1"/>
    </source>
</evidence>
<dbReference type="PANTHER" id="PTHR30085">
    <property type="entry name" value="AMINO ACID ABC TRANSPORTER PERMEASE"/>
    <property type="match status" value="1"/>
</dbReference>
<evidence type="ECO:0000313" key="7">
    <source>
        <dbReference type="Proteomes" id="UP000294692"/>
    </source>
</evidence>
<evidence type="ECO:0000256" key="4">
    <source>
        <dbReference type="SAM" id="SignalP"/>
    </source>
</evidence>
<organism evidence="6 7">
    <name type="scientific">Paracandidimonas soli</name>
    <dbReference type="NCBI Taxonomy" id="1917182"/>
    <lineage>
        <taxon>Bacteria</taxon>
        <taxon>Pseudomonadati</taxon>
        <taxon>Pseudomonadota</taxon>
        <taxon>Betaproteobacteria</taxon>
        <taxon>Burkholderiales</taxon>
        <taxon>Alcaligenaceae</taxon>
        <taxon>Paracandidimonas</taxon>
    </lineage>
</organism>
<dbReference type="EMBL" id="SMBX01000008">
    <property type="protein sequence ID" value="TCU95207.1"/>
    <property type="molecule type" value="Genomic_DNA"/>
</dbReference>
<dbReference type="Gene3D" id="3.40.190.10">
    <property type="entry name" value="Periplasmic binding protein-like II"/>
    <property type="match status" value="2"/>
</dbReference>
<dbReference type="InterPro" id="IPR051455">
    <property type="entry name" value="Bact_solute-bind_prot3"/>
</dbReference>
<evidence type="ECO:0000256" key="1">
    <source>
        <dbReference type="ARBA" id="ARBA00010333"/>
    </source>
</evidence>
<dbReference type="Pfam" id="PF00497">
    <property type="entry name" value="SBP_bac_3"/>
    <property type="match status" value="1"/>
</dbReference>
<evidence type="ECO:0000256" key="2">
    <source>
        <dbReference type="ARBA" id="ARBA00022448"/>
    </source>
</evidence>
<dbReference type="SUPFAM" id="SSF53850">
    <property type="entry name" value="Periplasmic binding protein-like II"/>
    <property type="match status" value="1"/>
</dbReference>
<dbReference type="RefSeq" id="WP_132477654.1">
    <property type="nucleotide sequence ID" value="NZ_JBHRVM010000001.1"/>
</dbReference>
<dbReference type="SMART" id="SM00062">
    <property type="entry name" value="PBPb"/>
    <property type="match status" value="1"/>
</dbReference>